<accession>A0ABZ1S8T6</accession>
<proteinExistence type="predicted"/>
<organism evidence="2 3">
    <name type="scientific">Micromonospora globbae</name>
    <dbReference type="NCBI Taxonomy" id="1894969"/>
    <lineage>
        <taxon>Bacteria</taxon>
        <taxon>Bacillati</taxon>
        <taxon>Actinomycetota</taxon>
        <taxon>Actinomycetes</taxon>
        <taxon>Micromonosporales</taxon>
        <taxon>Micromonosporaceae</taxon>
        <taxon>Micromonospora</taxon>
    </lineage>
</organism>
<reference evidence="2" key="1">
    <citation type="submission" date="2022-10" db="EMBL/GenBank/DDBJ databases">
        <title>The complete genomes of actinobacterial strains from the NBC collection.</title>
        <authorList>
            <person name="Joergensen T.S."/>
            <person name="Alvarez Arevalo M."/>
            <person name="Sterndorff E.B."/>
            <person name="Faurdal D."/>
            <person name="Vuksanovic O."/>
            <person name="Mourched A.-S."/>
            <person name="Charusanti P."/>
            <person name="Shaw S."/>
            <person name="Blin K."/>
            <person name="Weber T."/>
        </authorList>
    </citation>
    <scope>NUCLEOTIDE SEQUENCE</scope>
    <source>
        <strain evidence="2">NBC_00256</strain>
    </source>
</reference>
<protein>
    <submittedName>
        <fullName evidence="2">Uncharacterized protein</fullName>
    </submittedName>
</protein>
<dbReference type="Proteomes" id="UP001432190">
    <property type="component" value="Chromosome"/>
</dbReference>
<evidence type="ECO:0000313" key="3">
    <source>
        <dbReference type="Proteomes" id="UP001432190"/>
    </source>
</evidence>
<sequence>MDLVGIAETRDMLGGVSRQRGHTRDEGFPDPSGGGFGSILIHLWRC</sequence>
<gene>
    <name evidence="2" type="ORF">OG994_31155</name>
</gene>
<evidence type="ECO:0000313" key="2">
    <source>
        <dbReference type="EMBL" id="WUP49920.1"/>
    </source>
</evidence>
<keyword evidence="3" id="KW-1185">Reference proteome</keyword>
<evidence type="ECO:0000256" key="1">
    <source>
        <dbReference type="SAM" id="MobiDB-lite"/>
    </source>
</evidence>
<feature type="region of interest" description="Disordered" evidence="1">
    <location>
        <begin position="1"/>
        <end position="37"/>
    </location>
</feature>
<name>A0ABZ1S8T6_9ACTN</name>
<dbReference type="EMBL" id="CP108084">
    <property type="protein sequence ID" value="WUP49920.1"/>
    <property type="molecule type" value="Genomic_DNA"/>
</dbReference>
<dbReference type="RefSeq" id="WP_328851794.1">
    <property type="nucleotide sequence ID" value="NZ_CP108084.1"/>
</dbReference>